<organism evidence="2 3">
    <name type="scientific">Desulfatibacillum alkenivorans DSM 16219</name>
    <dbReference type="NCBI Taxonomy" id="1121393"/>
    <lineage>
        <taxon>Bacteria</taxon>
        <taxon>Pseudomonadati</taxon>
        <taxon>Thermodesulfobacteriota</taxon>
        <taxon>Desulfobacteria</taxon>
        <taxon>Desulfobacterales</taxon>
        <taxon>Desulfatibacillaceae</taxon>
        <taxon>Desulfatibacillum</taxon>
    </lineage>
</organism>
<sequence length="77" mass="8484">MSLEIQLKLFATLAKFTPPDPDHFPIEEGETAAQVLERLNVPLKEVKLVFIDGVRKDLDWVLKGGERVGIFPPVGGG</sequence>
<evidence type="ECO:0000259" key="1">
    <source>
        <dbReference type="Pfam" id="PF14451"/>
    </source>
</evidence>
<proteinExistence type="predicted"/>
<dbReference type="Pfam" id="PF14451">
    <property type="entry name" value="Ub-Mut7C"/>
    <property type="match status" value="1"/>
</dbReference>
<dbReference type="Proteomes" id="UP000183994">
    <property type="component" value="Unassembled WGS sequence"/>
</dbReference>
<evidence type="ECO:0000313" key="2">
    <source>
        <dbReference type="EMBL" id="SHJ33297.1"/>
    </source>
</evidence>
<name>A0A1M6IFQ0_9BACT</name>
<dbReference type="RefSeq" id="WP_170868294.1">
    <property type="nucleotide sequence ID" value="NZ_FQZU01000006.1"/>
</dbReference>
<protein>
    <submittedName>
        <fullName evidence="2">Molybdopterin converting factor, small subunit</fullName>
    </submittedName>
</protein>
<gene>
    <name evidence="2" type="ORF">SAMN02745216_01465</name>
</gene>
<dbReference type="SUPFAM" id="SSF54285">
    <property type="entry name" value="MoaD/ThiS"/>
    <property type="match status" value="1"/>
</dbReference>
<feature type="domain" description="Ubiquitin Mut7-C" evidence="1">
    <location>
        <begin position="4"/>
        <end position="72"/>
    </location>
</feature>
<reference evidence="3" key="1">
    <citation type="submission" date="2016-11" db="EMBL/GenBank/DDBJ databases">
        <authorList>
            <person name="Varghese N."/>
            <person name="Submissions S."/>
        </authorList>
    </citation>
    <scope>NUCLEOTIDE SEQUENCE [LARGE SCALE GENOMIC DNA]</scope>
    <source>
        <strain evidence="3">DSM 16219</strain>
    </source>
</reference>
<dbReference type="Gene3D" id="3.10.20.30">
    <property type="match status" value="1"/>
</dbReference>
<accession>A0A1M6IFQ0</accession>
<dbReference type="EMBL" id="FQZU01000006">
    <property type="protein sequence ID" value="SHJ33297.1"/>
    <property type="molecule type" value="Genomic_DNA"/>
</dbReference>
<dbReference type="InterPro" id="IPR012675">
    <property type="entry name" value="Beta-grasp_dom_sf"/>
</dbReference>
<dbReference type="AlphaFoldDB" id="A0A1M6IFQ0"/>
<keyword evidence="3" id="KW-1185">Reference proteome</keyword>
<dbReference type="InterPro" id="IPR016155">
    <property type="entry name" value="Mopterin_synth/thiamin_S_b"/>
</dbReference>
<dbReference type="InterPro" id="IPR027798">
    <property type="entry name" value="Ub_Mut7C"/>
</dbReference>
<evidence type="ECO:0000313" key="3">
    <source>
        <dbReference type="Proteomes" id="UP000183994"/>
    </source>
</evidence>
<dbReference type="STRING" id="1121393.SAMN02745216_01465"/>